<evidence type="ECO:0000256" key="1">
    <source>
        <dbReference type="SAM" id="MobiDB-lite"/>
    </source>
</evidence>
<dbReference type="SUPFAM" id="SSF143100">
    <property type="entry name" value="TTHA1013/TTHA0281-like"/>
    <property type="match status" value="1"/>
</dbReference>
<dbReference type="PANTHER" id="PTHR34504">
    <property type="entry name" value="ANTITOXIN HICB"/>
    <property type="match status" value="1"/>
</dbReference>
<feature type="domain" description="HicB-like antitoxin of toxin-antitoxin system" evidence="2">
    <location>
        <begin position="51"/>
        <end position="129"/>
    </location>
</feature>
<name>A0ABX0XKK9_9SPHN</name>
<dbReference type="InterPro" id="IPR031807">
    <property type="entry name" value="HicB-like"/>
</dbReference>
<dbReference type="Gene3D" id="3.30.160.250">
    <property type="match status" value="1"/>
</dbReference>
<protein>
    <submittedName>
        <fullName evidence="3">RNase H-like HicB family nuclease</fullName>
    </submittedName>
</protein>
<dbReference type="InterPro" id="IPR035069">
    <property type="entry name" value="TTHA1013/TTHA0281-like"/>
</dbReference>
<comment type="caution">
    <text evidence="3">The sequence shown here is derived from an EMBL/GenBank/DDBJ whole genome shotgun (WGS) entry which is preliminary data.</text>
</comment>
<evidence type="ECO:0000313" key="4">
    <source>
        <dbReference type="Proteomes" id="UP000734218"/>
    </source>
</evidence>
<dbReference type="RefSeq" id="WP_342449739.1">
    <property type="nucleotide sequence ID" value="NZ_JAATJE010000001.1"/>
</dbReference>
<accession>A0ABX0XKK9</accession>
<evidence type="ECO:0000313" key="3">
    <source>
        <dbReference type="EMBL" id="NJC33883.1"/>
    </source>
</evidence>
<gene>
    <name evidence="3" type="ORF">GGR88_001357</name>
</gene>
<evidence type="ECO:0000259" key="2">
    <source>
        <dbReference type="Pfam" id="PF15919"/>
    </source>
</evidence>
<reference evidence="3 4" key="1">
    <citation type="submission" date="2020-03" db="EMBL/GenBank/DDBJ databases">
        <title>Genomic Encyclopedia of Type Strains, Phase IV (KMG-IV): sequencing the most valuable type-strain genomes for metagenomic binning, comparative biology and taxonomic classification.</title>
        <authorList>
            <person name="Goeker M."/>
        </authorList>
    </citation>
    <scope>NUCLEOTIDE SEQUENCE [LARGE SCALE GENOMIC DNA]</scope>
    <source>
        <strain evidence="3 4">DSM 27651</strain>
    </source>
</reference>
<feature type="region of interest" description="Disordered" evidence="1">
    <location>
        <begin position="1"/>
        <end position="26"/>
    </location>
</feature>
<organism evidence="3 4">
    <name type="scientific">Sphingomonas jejuensis</name>
    <dbReference type="NCBI Taxonomy" id="904715"/>
    <lineage>
        <taxon>Bacteria</taxon>
        <taxon>Pseudomonadati</taxon>
        <taxon>Pseudomonadota</taxon>
        <taxon>Alphaproteobacteria</taxon>
        <taxon>Sphingomonadales</taxon>
        <taxon>Sphingomonadaceae</taxon>
        <taxon>Sphingomonas</taxon>
    </lineage>
</organism>
<dbReference type="Proteomes" id="UP000734218">
    <property type="component" value="Unassembled WGS sequence"/>
</dbReference>
<dbReference type="EMBL" id="JAATJE010000001">
    <property type="protein sequence ID" value="NJC33883.1"/>
    <property type="molecule type" value="Genomic_DNA"/>
</dbReference>
<dbReference type="Pfam" id="PF15919">
    <property type="entry name" value="HicB_lk_antitox"/>
    <property type="match status" value="1"/>
</dbReference>
<keyword evidence="4" id="KW-1185">Reference proteome</keyword>
<dbReference type="InterPro" id="IPR051404">
    <property type="entry name" value="TA_system_antitoxin"/>
</dbReference>
<proteinExistence type="predicted"/>
<sequence>MNTGQPPITFDDDNPEWTDEDVARARPAAELPPEILAAFPSSEKSFSPVAYPAVIERGIDGFGVFFPDLPGCVSAGDTHAEAYANAGEALKLHLAGMQDDGTPFPPASALYKIKIDAAVDEVMRVTVFVPLAASAIARDEEAGSR</sequence>
<feature type="compositionally biased region" description="Acidic residues" evidence="1">
    <location>
        <begin position="10"/>
        <end position="20"/>
    </location>
</feature>
<dbReference type="PANTHER" id="PTHR34504:SF2">
    <property type="entry name" value="UPF0150 PROTEIN SSL0259"/>
    <property type="match status" value="1"/>
</dbReference>